<accession>A0A401RRV5</accession>
<dbReference type="GO" id="GO:0005764">
    <property type="term" value="C:lysosome"/>
    <property type="evidence" value="ECO:0007669"/>
    <property type="project" value="TreeGrafter"/>
</dbReference>
<dbReference type="SMART" id="SM00026">
    <property type="entry name" value="EPEND"/>
    <property type="match status" value="1"/>
</dbReference>
<sequence length="170" mass="19259">MLLEGQMLTVDPNKHLEVWSKFAFDGMQKRIYTKSVLLTDKGVKVSVFNFLLYKENIMFQFYPQNNTCVKTPLRVPFLPIAIPHNATFVSQIYIGGSSAPREGILANVWSGEIDTVHYVVTFTEVGCLPVSEVIYTKETGWVTEMFYDLTTGISDPNVFIPPPQCLELNK</sequence>
<dbReference type="GO" id="GO:0005509">
    <property type="term" value="F:calcium ion binding"/>
    <property type="evidence" value="ECO:0007669"/>
    <property type="project" value="InterPro"/>
</dbReference>
<dbReference type="GO" id="GO:0007160">
    <property type="term" value="P:cell-matrix adhesion"/>
    <property type="evidence" value="ECO:0007669"/>
    <property type="project" value="InterPro"/>
</dbReference>
<dbReference type="OMA" id="LNPPEFC"/>
<dbReference type="InterPro" id="IPR001299">
    <property type="entry name" value="Ependymin"/>
</dbReference>
<proteinExistence type="inferred from homology"/>
<dbReference type="EMBL" id="BEZZ01001996">
    <property type="protein sequence ID" value="GCC20873.1"/>
    <property type="molecule type" value="Genomic_DNA"/>
</dbReference>
<keyword evidence="3" id="KW-1185">Reference proteome</keyword>
<evidence type="ECO:0000256" key="1">
    <source>
        <dbReference type="ARBA" id="ARBA00010771"/>
    </source>
</evidence>
<dbReference type="Pfam" id="PF00811">
    <property type="entry name" value="Ependymin"/>
    <property type="match status" value="1"/>
</dbReference>
<dbReference type="OrthoDB" id="9942506at2759"/>
<dbReference type="GO" id="GO:0005576">
    <property type="term" value="C:extracellular region"/>
    <property type="evidence" value="ECO:0007669"/>
    <property type="project" value="InterPro"/>
</dbReference>
<comment type="caution">
    <text evidence="2">The sequence shown here is derived from an EMBL/GenBank/DDBJ whole genome shotgun (WGS) entry which is preliminary data.</text>
</comment>
<reference evidence="2 3" key="1">
    <citation type="journal article" date="2018" name="Nat. Ecol. Evol.">
        <title>Shark genomes provide insights into elasmobranch evolution and the origin of vertebrates.</title>
        <authorList>
            <person name="Hara Y"/>
            <person name="Yamaguchi K"/>
            <person name="Onimaru K"/>
            <person name="Kadota M"/>
            <person name="Koyanagi M"/>
            <person name="Keeley SD"/>
            <person name="Tatsumi K"/>
            <person name="Tanaka K"/>
            <person name="Motone F"/>
            <person name="Kageyama Y"/>
            <person name="Nozu R"/>
            <person name="Adachi N"/>
            <person name="Nishimura O"/>
            <person name="Nakagawa R"/>
            <person name="Tanegashima C"/>
            <person name="Kiyatake I"/>
            <person name="Matsumoto R"/>
            <person name="Murakumo K"/>
            <person name="Nishida K"/>
            <person name="Terakita A"/>
            <person name="Kuratani S"/>
            <person name="Sato K"/>
            <person name="Hyodo S Kuraku.S."/>
        </authorList>
    </citation>
    <scope>NUCLEOTIDE SEQUENCE [LARGE SCALE GENOMIC DNA]</scope>
</reference>
<evidence type="ECO:0000313" key="2">
    <source>
        <dbReference type="EMBL" id="GCC20873.1"/>
    </source>
</evidence>
<dbReference type="Proteomes" id="UP000287033">
    <property type="component" value="Unassembled WGS sequence"/>
</dbReference>
<evidence type="ECO:0000313" key="3">
    <source>
        <dbReference type="Proteomes" id="UP000287033"/>
    </source>
</evidence>
<organism evidence="2 3">
    <name type="scientific">Chiloscyllium punctatum</name>
    <name type="common">Brownbanded bambooshark</name>
    <name type="synonym">Hemiscyllium punctatum</name>
    <dbReference type="NCBI Taxonomy" id="137246"/>
    <lineage>
        <taxon>Eukaryota</taxon>
        <taxon>Metazoa</taxon>
        <taxon>Chordata</taxon>
        <taxon>Craniata</taxon>
        <taxon>Vertebrata</taxon>
        <taxon>Chondrichthyes</taxon>
        <taxon>Elasmobranchii</taxon>
        <taxon>Galeomorphii</taxon>
        <taxon>Galeoidea</taxon>
        <taxon>Orectolobiformes</taxon>
        <taxon>Hemiscylliidae</taxon>
        <taxon>Chiloscyllium</taxon>
    </lineage>
</organism>
<gene>
    <name evidence="2" type="ORF">chiPu_0019442</name>
</gene>
<name>A0A401RRV5_CHIPU</name>
<dbReference type="PANTHER" id="PTHR10697:SF5">
    <property type="entry name" value="EPENDYMIN-RELATED"/>
    <property type="match status" value="1"/>
</dbReference>
<protein>
    <submittedName>
        <fullName evidence="2">Uncharacterized protein</fullName>
    </submittedName>
</protein>
<dbReference type="AlphaFoldDB" id="A0A401RRV5"/>
<comment type="similarity">
    <text evidence="1">Belongs to the ependymin family.</text>
</comment>
<dbReference type="PANTHER" id="PTHR10697">
    <property type="entry name" value="MAMMALIAN EPENDYMIN-RELATED PROTEIN 1"/>
    <property type="match status" value="1"/>
</dbReference>